<reference evidence="1" key="2">
    <citation type="submission" date="2020-08" db="EMBL/GenBank/DDBJ databases">
        <authorList>
            <person name="Shumante A."/>
            <person name="Zimin A.V."/>
            <person name="Puiu D."/>
            <person name="Salzberg S.L."/>
        </authorList>
    </citation>
    <scope>NUCLEOTIDE SEQUENCE</scope>
    <source>
        <strain evidence="1">WC2-LM</strain>
        <tissue evidence="1">Liver</tissue>
    </source>
</reference>
<gene>
    <name evidence="1" type="ORF">GHT09_010034</name>
    <name evidence="2" type="ORF">MONAX_5E044197</name>
</gene>
<reference evidence="2 3" key="1">
    <citation type="submission" date="2019-04" db="EMBL/GenBank/DDBJ databases">
        <authorList>
            <person name="Alioto T."/>
            <person name="Alioto T."/>
        </authorList>
    </citation>
    <scope>NUCLEOTIDE SEQUENCE [LARGE SCALE GENOMIC DNA]</scope>
</reference>
<name>A0A5E4CJI7_MARMO</name>
<evidence type="ECO:0000313" key="3">
    <source>
        <dbReference type="Proteomes" id="UP000335636"/>
    </source>
</evidence>
<sequence>MSKGDTGFRSVPPSFCCRLLPVKVMVAAFSTNTTSSPPGSPDLLIFQCYWF</sequence>
<evidence type="ECO:0000313" key="2">
    <source>
        <dbReference type="EMBL" id="VTJ82023.1"/>
    </source>
</evidence>
<protein>
    <submittedName>
        <fullName evidence="2">Uncharacterized protein</fullName>
    </submittedName>
</protein>
<accession>A0A5E4CJI7</accession>
<organism evidence="2 3">
    <name type="scientific">Marmota monax</name>
    <name type="common">Woodchuck</name>
    <dbReference type="NCBI Taxonomy" id="9995"/>
    <lineage>
        <taxon>Eukaryota</taxon>
        <taxon>Metazoa</taxon>
        <taxon>Chordata</taxon>
        <taxon>Craniata</taxon>
        <taxon>Vertebrata</taxon>
        <taxon>Euteleostomi</taxon>
        <taxon>Mammalia</taxon>
        <taxon>Eutheria</taxon>
        <taxon>Euarchontoglires</taxon>
        <taxon>Glires</taxon>
        <taxon>Rodentia</taxon>
        <taxon>Sciuromorpha</taxon>
        <taxon>Sciuridae</taxon>
        <taxon>Xerinae</taxon>
        <taxon>Marmotini</taxon>
        <taxon>Marmota</taxon>
    </lineage>
</organism>
<dbReference type="EMBL" id="CABDUW010001488">
    <property type="protein sequence ID" value="VTJ82023.1"/>
    <property type="molecule type" value="Genomic_DNA"/>
</dbReference>
<evidence type="ECO:0000313" key="1">
    <source>
        <dbReference type="EMBL" id="KAF7478778.1"/>
    </source>
</evidence>
<dbReference type="Proteomes" id="UP000335636">
    <property type="component" value="Unassembled WGS sequence"/>
</dbReference>
<dbReference type="AlphaFoldDB" id="A0A5E4CJI7"/>
<dbReference type="Proteomes" id="UP000662637">
    <property type="component" value="Unassembled WGS sequence"/>
</dbReference>
<dbReference type="EMBL" id="WJEC01001450">
    <property type="protein sequence ID" value="KAF7478778.1"/>
    <property type="molecule type" value="Genomic_DNA"/>
</dbReference>
<keyword evidence="3" id="KW-1185">Reference proteome</keyword>
<proteinExistence type="predicted"/>